<dbReference type="InterPro" id="IPR051782">
    <property type="entry name" value="ABC_Transporter_VariousFunc"/>
</dbReference>
<dbReference type="InterPro" id="IPR027417">
    <property type="entry name" value="P-loop_NTPase"/>
</dbReference>
<evidence type="ECO:0000256" key="1">
    <source>
        <dbReference type="ARBA" id="ARBA00022448"/>
    </source>
</evidence>
<keyword evidence="1" id="KW-0813">Transport</keyword>
<proteinExistence type="predicted"/>
<dbReference type="Gene3D" id="3.40.50.300">
    <property type="entry name" value="P-loop containing nucleotide triphosphate hydrolases"/>
    <property type="match status" value="1"/>
</dbReference>
<reference evidence="5" key="1">
    <citation type="submission" date="2020-10" db="EMBL/GenBank/DDBJ databases">
        <authorList>
            <person name="Gilroy R."/>
        </authorList>
    </citation>
    <scope>NUCLEOTIDE SEQUENCE</scope>
    <source>
        <strain evidence="5">ChiSjej6B24-2974</strain>
    </source>
</reference>
<dbReference type="PROSITE" id="PS50893">
    <property type="entry name" value="ABC_TRANSPORTER_2"/>
    <property type="match status" value="1"/>
</dbReference>
<dbReference type="GO" id="GO:0016887">
    <property type="term" value="F:ATP hydrolysis activity"/>
    <property type="evidence" value="ECO:0007669"/>
    <property type="project" value="InterPro"/>
</dbReference>
<keyword evidence="2" id="KW-0547">Nucleotide-binding</keyword>
<dbReference type="InterPro" id="IPR003439">
    <property type="entry name" value="ABC_transporter-like_ATP-bd"/>
</dbReference>
<dbReference type="PANTHER" id="PTHR42939">
    <property type="entry name" value="ABC TRANSPORTER ATP-BINDING PROTEIN ALBC-RELATED"/>
    <property type="match status" value="1"/>
</dbReference>
<evidence type="ECO:0000256" key="2">
    <source>
        <dbReference type="ARBA" id="ARBA00022741"/>
    </source>
</evidence>
<sequence>MNALEIHELSKNYRDFTLDRVSMTLPEGCVMGLVGENGAGKTTVIKLILGMLRRDGGEVRVLGRDMAAAGREAKEEIGVVLDEAGFPECVTALQAGKIMAAAYKHWDARAYADNLRKLSLPENKAFKEFSRGMKMKLSLAVALSHNARLLILDEALNGIDPVARDEILDMFIDFTRDEGHSILLSSHIVSDLEKICDYIAFLHKGKLMLCDEKDALLERYGVIHVSREQLAELDGAAIKGSKASPYGVEAVVERDRIPAGMSVSPVGLEELFVYMARGNH</sequence>
<dbReference type="CDD" id="cd03230">
    <property type="entry name" value="ABC_DR_subfamily_A"/>
    <property type="match status" value="1"/>
</dbReference>
<reference evidence="5" key="2">
    <citation type="journal article" date="2021" name="PeerJ">
        <title>Extensive microbial diversity within the chicken gut microbiome revealed by metagenomics and culture.</title>
        <authorList>
            <person name="Gilroy R."/>
            <person name="Ravi A."/>
            <person name="Getino M."/>
            <person name="Pursley I."/>
            <person name="Horton D.L."/>
            <person name="Alikhan N.F."/>
            <person name="Baker D."/>
            <person name="Gharbi K."/>
            <person name="Hall N."/>
            <person name="Watson M."/>
            <person name="Adriaenssens E.M."/>
            <person name="Foster-Nyarko E."/>
            <person name="Jarju S."/>
            <person name="Secka A."/>
            <person name="Antonio M."/>
            <person name="Oren A."/>
            <person name="Chaudhuri R.R."/>
            <person name="La Ragione R."/>
            <person name="Hildebrand F."/>
            <person name="Pallen M.J."/>
        </authorList>
    </citation>
    <scope>NUCLEOTIDE SEQUENCE</scope>
    <source>
        <strain evidence="5">ChiSjej6B24-2974</strain>
    </source>
</reference>
<dbReference type="Pfam" id="PF00005">
    <property type="entry name" value="ABC_tran"/>
    <property type="match status" value="1"/>
</dbReference>
<evidence type="ECO:0000313" key="6">
    <source>
        <dbReference type="Proteomes" id="UP000824260"/>
    </source>
</evidence>
<feature type="domain" description="ABC transporter" evidence="4">
    <location>
        <begin position="1"/>
        <end position="229"/>
    </location>
</feature>
<dbReference type="Proteomes" id="UP000824260">
    <property type="component" value="Unassembled WGS sequence"/>
</dbReference>
<dbReference type="GO" id="GO:0005524">
    <property type="term" value="F:ATP binding"/>
    <property type="evidence" value="ECO:0007669"/>
    <property type="project" value="UniProtKB-KW"/>
</dbReference>
<evidence type="ECO:0000259" key="4">
    <source>
        <dbReference type="PROSITE" id="PS50893"/>
    </source>
</evidence>
<dbReference type="EMBL" id="DVFZ01000031">
    <property type="protein sequence ID" value="HIQ82006.1"/>
    <property type="molecule type" value="Genomic_DNA"/>
</dbReference>
<dbReference type="PANTHER" id="PTHR42939:SF3">
    <property type="entry name" value="ABC TRANSPORTER ATP-BINDING COMPONENT"/>
    <property type="match status" value="1"/>
</dbReference>
<name>A0A9D0ZM77_9FIRM</name>
<dbReference type="AlphaFoldDB" id="A0A9D0ZM77"/>
<evidence type="ECO:0000256" key="3">
    <source>
        <dbReference type="ARBA" id="ARBA00022840"/>
    </source>
</evidence>
<keyword evidence="3 5" id="KW-0067">ATP-binding</keyword>
<accession>A0A9D0ZM77</accession>
<comment type="caution">
    <text evidence="5">The sequence shown here is derived from an EMBL/GenBank/DDBJ whole genome shotgun (WGS) entry which is preliminary data.</text>
</comment>
<dbReference type="SMART" id="SM00382">
    <property type="entry name" value="AAA"/>
    <property type="match status" value="1"/>
</dbReference>
<dbReference type="SUPFAM" id="SSF52540">
    <property type="entry name" value="P-loop containing nucleoside triphosphate hydrolases"/>
    <property type="match status" value="1"/>
</dbReference>
<dbReference type="InterPro" id="IPR003593">
    <property type="entry name" value="AAA+_ATPase"/>
</dbReference>
<evidence type="ECO:0000313" key="5">
    <source>
        <dbReference type="EMBL" id="HIQ82006.1"/>
    </source>
</evidence>
<gene>
    <name evidence="5" type="ORF">IAA52_02770</name>
</gene>
<organism evidence="5 6">
    <name type="scientific">Candidatus Pullichristensenella stercorigallinarum</name>
    <dbReference type="NCBI Taxonomy" id="2840909"/>
    <lineage>
        <taxon>Bacteria</taxon>
        <taxon>Bacillati</taxon>
        <taxon>Bacillota</taxon>
        <taxon>Clostridia</taxon>
        <taxon>Candidatus Pullichristensenella</taxon>
    </lineage>
</organism>
<protein>
    <submittedName>
        <fullName evidence="5">ABC transporter ATP-binding protein</fullName>
    </submittedName>
</protein>